<proteinExistence type="predicted"/>
<dbReference type="EMBL" id="MFID01000010">
    <property type="protein sequence ID" value="OGF81463.1"/>
    <property type="molecule type" value="Genomic_DNA"/>
</dbReference>
<organism evidence="2 3">
    <name type="scientific">Candidatus Giovannonibacteria bacterium RIFCSPLOWO2_01_FULL_45_34</name>
    <dbReference type="NCBI Taxonomy" id="1798351"/>
    <lineage>
        <taxon>Bacteria</taxon>
        <taxon>Candidatus Giovannoniibacteriota</taxon>
    </lineage>
</organism>
<dbReference type="AlphaFoldDB" id="A0A1F5X0T2"/>
<keyword evidence="1" id="KW-1133">Transmembrane helix</keyword>
<dbReference type="STRING" id="1798351.A2930_04435"/>
<feature type="transmembrane region" description="Helical" evidence="1">
    <location>
        <begin position="21"/>
        <end position="45"/>
    </location>
</feature>
<keyword evidence="1" id="KW-0472">Membrane</keyword>
<name>A0A1F5X0T2_9BACT</name>
<sequence>MARRVKIKLMGQTKINGGFGVIEVLVAATIISTAIFSLFNVFVLVSRLSEESADKIRANFLAEEGLEALRYLRDESWQSNLSSLSAGTDYYLSFNSGASKWSIGASNPGAIDSVFTRTITPANVSRDSSDNIVSAGGTNDPNTKLFSVRVSWLEHGAPQNLVLSTYLADIYNK</sequence>
<comment type="caution">
    <text evidence="2">The sequence shown here is derived from an EMBL/GenBank/DDBJ whole genome shotgun (WGS) entry which is preliminary data.</text>
</comment>
<reference evidence="2 3" key="1">
    <citation type="journal article" date="2016" name="Nat. Commun.">
        <title>Thousands of microbial genomes shed light on interconnected biogeochemical processes in an aquifer system.</title>
        <authorList>
            <person name="Anantharaman K."/>
            <person name="Brown C.T."/>
            <person name="Hug L.A."/>
            <person name="Sharon I."/>
            <person name="Castelle C.J."/>
            <person name="Probst A.J."/>
            <person name="Thomas B.C."/>
            <person name="Singh A."/>
            <person name="Wilkins M.J."/>
            <person name="Karaoz U."/>
            <person name="Brodie E.L."/>
            <person name="Williams K.H."/>
            <person name="Hubbard S.S."/>
            <person name="Banfield J.F."/>
        </authorList>
    </citation>
    <scope>NUCLEOTIDE SEQUENCE [LARGE SCALE GENOMIC DNA]</scope>
</reference>
<dbReference type="Proteomes" id="UP000178114">
    <property type="component" value="Unassembled WGS sequence"/>
</dbReference>
<protein>
    <recommendedName>
        <fullName evidence="4">Type 4 fimbrial biogenesis protein PilX N-terminal domain-containing protein</fullName>
    </recommendedName>
</protein>
<gene>
    <name evidence="2" type="ORF">A2930_04435</name>
</gene>
<accession>A0A1F5X0T2</accession>
<keyword evidence="1" id="KW-0812">Transmembrane</keyword>
<evidence type="ECO:0000313" key="3">
    <source>
        <dbReference type="Proteomes" id="UP000178114"/>
    </source>
</evidence>
<evidence type="ECO:0000256" key="1">
    <source>
        <dbReference type="SAM" id="Phobius"/>
    </source>
</evidence>
<evidence type="ECO:0008006" key="4">
    <source>
        <dbReference type="Google" id="ProtNLM"/>
    </source>
</evidence>
<evidence type="ECO:0000313" key="2">
    <source>
        <dbReference type="EMBL" id="OGF81463.1"/>
    </source>
</evidence>